<name>A0AAV1YMI6_LUPLU</name>
<gene>
    <name evidence="1" type="ORF">LLUT_LOCUS36165</name>
</gene>
<dbReference type="Proteomes" id="UP001497480">
    <property type="component" value="Unassembled WGS sequence"/>
</dbReference>
<reference evidence="1 2" key="1">
    <citation type="submission" date="2024-03" db="EMBL/GenBank/DDBJ databases">
        <authorList>
            <person name="Martinez-Hernandez J."/>
        </authorList>
    </citation>
    <scope>NUCLEOTIDE SEQUENCE [LARGE SCALE GENOMIC DNA]</scope>
</reference>
<comment type="caution">
    <text evidence="1">The sequence shown here is derived from an EMBL/GenBank/DDBJ whole genome shotgun (WGS) entry which is preliminary data.</text>
</comment>
<evidence type="ECO:0000313" key="1">
    <source>
        <dbReference type="EMBL" id="CAL0335105.1"/>
    </source>
</evidence>
<sequence>MMPFGSSHPPEKWKLLTNDDRYMIKTMKKAEVKKPTLPDGSILRAKLPGRLTKGLQNEAYLKHNDARLSSRAMIT</sequence>
<evidence type="ECO:0000313" key="2">
    <source>
        <dbReference type="Proteomes" id="UP001497480"/>
    </source>
</evidence>
<dbReference type="AlphaFoldDB" id="A0AAV1YMI6"/>
<accession>A0AAV1YMI6</accession>
<protein>
    <recommendedName>
        <fullName evidence="3">1-phosphatidylinositol-4-phosphate 5-kinase</fullName>
    </recommendedName>
</protein>
<proteinExistence type="predicted"/>
<keyword evidence="2" id="KW-1185">Reference proteome</keyword>
<dbReference type="EMBL" id="CAXHTB010000026">
    <property type="protein sequence ID" value="CAL0335105.1"/>
    <property type="molecule type" value="Genomic_DNA"/>
</dbReference>
<evidence type="ECO:0008006" key="3">
    <source>
        <dbReference type="Google" id="ProtNLM"/>
    </source>
</evidence>
<organism evidence="1 2">
    <name type="scientific">Lupinus luteus</name>
    <name type="common">European yellow lupine</name>
    <dbReference type="NCBI Taxonomy" id="3873"/>
    <lineage>
        <taxon>Eukaryota</taxon>
        <taxon>Viridiplantae</taxon>
        <taxon>Streptophyta</taxon>
        <taxon>Embryophyta</taxon>
        <taxon>Tracheophyta</taxon>
        <taxon>Spermatophyta</taxon>
        <taxon>Magnoliopsida</taxon>
        <taxon>eudicotyledons</taxon>
        <taxon>Gunneridae</taxon>
        <taxon>Pentapetalae</taxon>
        <taxon>rosids</taxon>
        <taxon>fabids</taxon>
        <taxon>Fabales</taxon>
        <taxon>Fabaceae</taxon>
        <taxon>Papilionoideae</taxon>
        <taxon>50 kb inversion clade</taxon>
        <taxon>genistoids sensu lato</taxon>
        <taxon>core genistoids</taxon>
        <taxon>Genisteae</taxon>
        <taxon>Lupinus</taxon>
    </lineage>
</organism>